<accession>A0A1H5HDE6</accession>
<organism evidence="1 2">
    <name type="scientific">Bradyrhizobium erythrophlei</name>
    <dbReference type="NCBI Taxonomy" id="1437360"/>
    <lineage>
        <taxon>Bacteria</taxon>
        <taxon>Pseudomonadati</taxon>
        <taxon>Pseudomonadota</taxon>
        <taxon>Alphaproteobacteria</taxon>
        <taxon>Hyphomicrobiales</taxon>
        <taxon>Nitrobacteraceae</taxon>
        <taxon>Bradyrhizobium</taxon>
    </lineage>
</organism>
<name>A0A1H5HDE6_9BRAD</name>
<dbReference type="AlphaFoldDB" id="A0A1H5HDE6"/>
<evidence type="ECO:0000313" key="2">
    <source>
        <dbReference type="Proteomes" id="UP000198992"/>
    </source>
</evidence>
<dbReference type="InterPro" id="IPR012340">
    <property type="entry name" value="NA-bd_OB-fold"/>
</dbReference>
<protein>
    <recommendedName>
        <fullName evidence="3">DUF35 domain-containing protein</fullName>
    </recommendedName>
</protein>
<evidence type="ECO:0008006" key="3">
    <source>
        <dbReference type="Google" id="ProtNLM"/>
    </source>
</evidence>
<dbReference type="OrthoDB" id="8963338at2"/>
<dbReference type="Proteomes" id="UP000198992">
    <property type="component" value="Unassembled WGS sequence"/>
</dbReference>
<proteinExistence type="predicted"/>
<dbReference type="EMBL" id="FNTH01000001">
    <property type="protein sequence ID" value="SEE25997.1"/>
    <property type="molecule type" value="Genomic_DNA"/>
</dbReference>
<gene>
    <name evidence="1" type="ORF">SAMN05444164_7452</name>
</gene>
<sequence length="139" mass="14685">MQPNKLLKPGLYSAASNDQTGATVRLKGGRCRCGYVFFPMQTYGCERCGSHGDALTPCELSAQGTLLAEATVHLHADKNRPAPFTIVKVALDDGPVIRTLLAEDSAPVVPGQRVSGRLAAIGQSESGETVLDLRFSIAS</sequence>
<reference evidence="1 2" key="1">
    <citation type="submission" date="2016-10" db="EMBL/GenBank/DDBJ databases">
        <authorList>
            <person name="de Groot N.N."/>
        </authorList>
    </citation>
    <scope>NUCLEOTIDE SEQUENCE [LARGE SCALE GENOMIC DNA]</scope>
    <source>
        <strain evidence="1 2">MT12</strain>
    </source>
</reference>
<dbReference type="SUPFAM" id="SSF50249">
    <property type="entry name" value="Nucleic acid-binding proteins"/>
    <property type="match status" value="1"/>
</dbReference>
<dbReference type="RefSeq" id="WP_143046867.1">
    <property type="nucleotide sequence ID" value="NZ_FNTH01000001.1"/>
</dbReference>
<evidence type="ECO:0000313" key="1">
    <source>
        <dbReference type="EMBL" id="SEE25997.1"/>
    </source>
</evidence>